<organism evidence="4 5">
    <name type="scientific">Euphydryas editha</name>
    <name type="common">Edith's checkerspot</name>
    <dbReference type="NCBI Taxonomy" id="104508"/>
    <lineage>
        <taxon>Eukaryota</taxon>
        <taxon>Metazoa</taxon>
        <taxon>Ecdysozoa</taxon>
        <taxon>Arthropoda</taxon>
        <taxon>Hexapoda</taxon>
        <taxon>Insecta</taxon>
        <taxon>Pterygota</taxon>
        <taxon>Neoptera</taxon>
        <taxon>Endopterygota</taxon>
        <taxon>Lepidoptera</taxon>
        <taxon>Glossata</taxon>
        <taxon>Ditrysia</taxon>
        <taxon>Papilionoidea</taxon>
        <taxon>Nymphalidae</taxon>
        <taxon>Nymphalinae</taxon>
        <taxon>Euphydryas</taxon>
    </lineage>
</organism>
<dbReference type="Pfam" id="PF00536">
    <property type="entry name" value="SAM_1"/>
    <property type="match status" value="1"/>
</dbReference>
<dbReference type="Gene3D" id="1.10.150.50">
    <property type="entry name" value="Transcription Factor, Ets-1"/>
    <property type="match status" value="1"/>
</dbReference>
<comment type="caution">
    <text evidence="4">The sequence shown here is derived from an EMBL/GenBank/DDBJ whole genome shotgun (WGS) entry which is preliminary data.</text>
</comment>
<evidence type="ECO:0000313" key="5">
    <source>
        <dbReference type="Proteomes" id="UP001153954"/>
    </source>
</evidence>
<evidence type="ECO:0000313" key="4">
    <source>
        <dbReference type="EMBL" id="CAH2106608.1"/>
    </source>
</evidence>
<protein>
    <recommendedName>
        <fullName evidence="3">SAM domain-containing protein</fullName>
    </recommendedName>
</protein>
<keyword evidence="1" id="KW-0677">Repeat</keyword>
<name>A0AAU9V8M7_EUPED</name>
<dbReference type="PROSITE" id="PS50105">
    <property type="entry name" value="SAM_DOMAIN"/>
    <property type="match status" value="1"/>
</dbReference>
<dbReference type="SUPFAM" id="SSF48403">
    <property type="entry name" value="Ankyrin repeat"/>
    <property type="match status" value="1"/>
</dbReference>
<dbReference type="InterPro" id="IPR036770">
    <property type="entry name" value="Ankyrin_rpt-contain_sf"/>
</dbReference>
<evidence type="ECO:0000256" key="2">
    <source>
        <dbReference type="SAM" id="Coils"/>
    </source>
</evidence>
<keyword evidence="5" id="KW-1185">Reference proteome</keyword>
<accession>A0AAU9V8M7</accession>
<dbReference type="InterPro" id="IPR013761">
    <property type="entry name" value="SAM/pointed_sf"/>
</dbReference>
<dbReference type="Proteomes" id="UP001153954">
    <property type="component" value="Unassembled WGS sequence"/>
</dbReference>
<sequence length="215" mass="24155">MESAAKDGLLDVLREATRKECNNKDESGMTPTLWAAFEGHIEALRLLCGRGKKAKSLKEKAKKEHEKLQKQYTKRQSKVEIMAEKELKKLTKEWEVGYDDVPTMPHRPSNVLMALKAKMTRSSSQGSSTITSDEEAEADESGYSSLERFLTAWGLSQYIQKFKDEQIDLDALMLLTESDLKSLGLPLGPYRKLVTAVQERKQALSHPGPIIDTAI</sequence>
<gene>
    <name evidence="4" type="ORF">EEDITHA_LOCUS20722</name>
</gene>
<dbReference type="SMART" id="SM00454">
    <property type="entry name" value="SAM"/>
    <property type="match status" value="1"/>
</dbReference>
<dbReference type="CDD" id="cd09517">
    <property type="entry name" value="SAM_USH1G_HARP"/>
    <property type="match status" value="1"/>
</dbReference>
<feature type="domain" description="SAM" evidence="3">
    <location>
        <begin position="141"/>
        <end position="194"/>
    </location>
</feature>
<dbReference type="SUPFAM" id="SSF47769">
    <property type="entry name" value="SAM/Pointed domain"/>
    <property type="match status" value="1"/>
</dbReference>
<dbReference type="Gene3D" id="1.25.40.20">
    <property type="entry name" value="Ankyrin repeat-containing domain"/>
    <property type="match status" value="1"/>
</dbReference>
<feature type="coiled-coil region" evidence="2">
    <location>
        <begin position="51"/>
        <end position="78"/>
    </location>
</feature>
<dbReference type="PANTHER" id="PTHR10627:SF69">
    <property type="entry name" value="PROTEIN BICAUDAL C"/>
    <property type="match status" value="1"/>
</dbReference>
<evidence type="ECO:0000259" key="3">
    <source>
        <dbReference type="PROSITE" id="PS50105"/>
    </source>
</evidence>
<proteinExistence type="predicted"/>
<dbReference type="InterPro" id="IPR001660">
    <property type="entry name" value="SAM"/>
</dbReference>
<dbReference type="EMBL" id="CAKOGL010000029">
    <property type="protein sequence ID" value="CAH2106608.1"/>
    <property type="molecule type" value="Genomic_DNA"/>
</dbReference>
<evidence type="ECO:0000256" key="1">
    <source>
        <dbReference type="ARBA" id="ARBA00022737"/>
    </source>
</evidence>
<dbReference type="AlphaFoldDB" id="A0AAU9V8M7"/>
<dbReference type="PANTHER" id="PTHR10627">
    <property type="entry name" value="SCP160"/>
    <property type="match status" value="1"/>
</dbReference>
<keyword evidence="2" id="KW-0175">Coiled coil</keyword>
<reference evidence="4" key="1">
    <citation type="submission" date="2022-03" db="EMBL/GenBank/DDBJ databases">
        <authorList>
            <person name="Tunstrom K."/>
        </authorList>
    </citation>
    <scope>NUCLEOTIDE SEQUENCE</scope>
</reference>